<evidence type="ECO:0000313" key="3">
    <source>
        <dbReference type="Proteomes" id="UP000324222"/>
    </source>
</evidence>
<evidence type="ECO:0000256" key="1">
    <source>
        <dbReference type="SAM" id="MobiDB-lite"/>
    </source>
</evidence>
<dbReference type="Proteomes" id="UP000324222">
    <property type="component" value="Unassembled WGS sequence"/>
</dbReference>
<dbReference type="AlphaFoldDB" id="A0A5B7J607"/>
<reference evidence="2 3" key="1">
    <citation type="submission" date="2019-05" db="EMBL/GenBank/DDBJ databases">
        <title>Another draft genome of Portunus trituberculatus and its Hox gene families provides insights of decapod evolution.</title>
        <authorList>
            <person name="Jeong J.-H."/>
            <person name="Song I."/>
            <person name="Kim S."/>
            <person name="Choi T."/>
            <person name="Kim D."/>
            <person name="Ryu S."/>
            <person name="Kim W."/>
        </authorList>
    </citation>
    <scope>NUCLEOTIDE SEQUENCE [LARGE SCALE GENOMIC DNA]</scope>
    <source>
        <tissue evidence="2">Muscle</tissue>
    </source>
</reference>
<evidence type="ECO:0000313" key="2">
    <source>
        <dbReference type="EMBL" id="MPC93251.1"/>
    </source>
</evidence>
<dbReference type="EMBL" id="VSRR010094195">
    <property type="protein sequence ID" value="MPC93251.1"/>
    <property type="molecule type" value="Genomic_DNA"/>
</dbReference>
<protein>
    <submittedName>
        <fullName evidence="2">Uncharacterized protein</fullName>
    </submittedName>
</protein>
<sequence>MNIVLQEVQQSSTHSKAPQLGCHSLVPNPVESTSDIQGNDEHLFPTVYRGAPFRRV</sequence>
<organism evidence="2 3">
    <name type="scientific">Portunus trituberculatus</name>
    <name type="common">Swimming crab</name>
    <name type="synonym">Neptunus trituberculatus</name>
    <dbReference type="NCBI Taxonomy" id="210409"/>
    <lineage>
        <taxon>Eukaryota</taxon>
        <taxon>Metazoa</taxon>
        <taxon>Ecdysozoa</taxon>
        <taxon>Arthropoda</taxon>
        <taxon>Crustacea</taxon>
        <taxon>Multicrustacea</taxon>
        <taxon>Malacostraca</taxon>
        <taxon>Eumalacostraca</taxon>
        <taxon>Eucarida</taxon>
        <taxon>Decapoda</taxon>
        <taxon>Pleocyemata</taxon>
        <taxon>Brachyura</taxon>
        <taxon>Eubrachyura</taxon>
        <taxon>Portunoidea</taxon>
        <taxon>Portunidae</taxon>
        <taxon>Portuninae</taxon>
        <taxon>Portunus</taxon>
    </lineage>
</organism>
<feature type="region of interest" description="Disordered" evidence="1">
    <location>
        <begin position="1"/>
        <end position="22"/>
    </location>
</feature>
<name>A0A5B7J607_PORTR</name>
<accession>A0A5B7J607</accession>
<feature type="compositionally biased region" description="Polar residues" evidence="1">
    <location>
        <begin position="7"/>
        <end position="16"/>
    </location>
</feature>
<gene>
    <name evidence="2" type="ORF">E2C01_088375</name>
</gene>
<keyword evidence="3" id="KW-1185">Reference proteome</keyword>
<proteinExistence type="predicted"/>
<comment type="caution">
    <text evidence="2">The sequence shown here is derived from an EMBL/GenBank/DDBJ whole genome shotgun (WGS) entry which is preliminary data.</text>
</comment>